<dbReference type="STRING" id="1353952.A0A165DM26"/>
<dbReference type="Pfam" id="PF00724">
    <property type="entry name" value="Oxidored_FMN"/>
    <property type="match status" value="1"/>
</dbReference>
<evidence type="ECO:0000313" key="6">
    <source>
        <dbReference type="EMBL" id="KZT53104.1"/>
    </source>
</evidence>
<dbReference type="InterPro" id="IPR013785">
    <property type="entry name" value="Aldolase_TIM"/>
</dbReference>
<dbReference type="Proteomes" id="UP000076842">
    <property type="component" value="Unassembled WGS sequence"/>
</dbReference>
<keyword evidence="7" id="KW-1185">Reference proteome</keyword>
<dbReference type="InParanoid" id="A0A165DM26"/>
<evidence type="ECO:0000256" key="1">
    <source>
        <dbReference type="ARBA" id="ARBA00005979"/>
    </source>
</evidence>
<dbReference type="PANTHER" id="PTHR43656">
    <property type="entry name" value="BINDING OXIDOREDUCTASE, PUTATIVE (AFU_ORTHOLOGUE AFUA_2G08260)-RELATED"/>
    <property type="match status" value="1"/>
</dbReference>
<accession>A0A165DM26</accession>
<feature type="domain" description="NADH:flavin oxidoreductase/NADH oxidase N-terminal" evidence="5">
    <location>
        <begin position="95"/>
        <end position="345"/>
    </location>
</feature>
<dbReference type="EMBL" id="KV424046">
    <property type="protein sequence ID" value="KZT53104.1"/>
    <property type="molecule type" value="Genomic_DNA"/>
</dbReference>
<evidence type="ECO:0000256" key="3">
    <source>
        <dbReference type="ARBA" id="ARBA00022643"/>
    </source>
</evidence>
<dbReference type="Gene3D" id="3.20.20.70">
    <property type="entry name" value="Aldolase class I"/>
    <property type="match status" value="1"/>
</dbReference>
<keyword evidence="3" id="KW-0288">FMN</keyword>
<name>A0A165DM26_9BASI</name>
<dbReference type="SUPFAM" id="SSF51395">
    <property type="entry name" value="FMN-linked oxidoreductases"/>
    <property type="match status" value="1"/>
</dbReference>
<evidence type="ECO:0000259" key="5">
    <source>
        <dbReference type="Pfam" id="PF00724"/>
    </source>
</evidence>
<dbReference type="OrthoDB" id="1663137at2759"/>
<comment type="similarity">
    <text evidence="1">Belongs to the NADH:flavin oxidoreductase/NADH oxidase family.</text>
</comment>
<evidence type="ECO:0000313" key="7">
    <source>
        <dbReference type="Proteomes" id="UP000076842"/>
    </source>
</evidence>
<keyword evidence="4" id="KW-0560">Oxidoreductase</keyword>
<proteinExistence type="inferred from homology"/>
<evidence type="ECO:0000256" key="4">
    <source>
        <dbReference type="ARBA" id="ARBA00023002"/>
    </source>
</evidence>
<dbReference type="GO" id="GO:0016491">
    <property type="term" value="F:oxidoreductase activity"/>
    <property type="evidence" value="ECO:0007669"/>
    <property type="project" value="UniProtKB-KW"/>
</dbReference>
<sequence>MGKLPKSPATRLDFAVVPRLDPDPAYKRINGTTTPTVLRWLAIQSCGWQTPIAHFPHQQPTSEMASAQQNVEHAEMSSVDILRQPLKLPCGLVAPNRLVKAAMYEALTSFGGGPPNSLHFRLYETWSEGGWGVIITGNVFVDPRYQALGQDLIVLPKAKWDEYRHLARCAKGPNPGPSAPLTLMQLNHAGRQSMRSNFRPPWSPSLAPSAVPMDSEEGWLATMAYHTFYGVPKEMTLKDIDTVVQQFTESAVMAYETGFDGVEIHCAHGYLLSTFMSPRTNRRKDAYGGNTKGRTKIVLDIIASIRKAVPPTFCVAVKLNCKDFGKGGLNEDEALEQVRMIHQQGGVDIIEISGGTYEMAGKISSPPLRARSLAEGH</sequence>
<dbReference type="GO" id="GO:0010181">
    <property type="term" value="F:FMN binding"/>
    <property type="evidence" value="ECO:0007669"/>
    <property type="project" value="InterPro"/>
</dbReference>
<protein>
    <submittedName>
        <fullName evidence="6">FMN-linked oxidoreductase</fullName>
    </submittedName>
</protein>
<dbReference type="AlphaFoldDB" id="A0A165DM26"/>
<evidence type="ECO:0000256" key="2">
    <source>
        <dbReference type="ARBA" id="ARBA00022630"/>
    </source>
</evidence>
<reference evidence="6 7" key="1">
    <citation type="journal article" date="2016" name="Mol. Biol. Evol.">
        <title>Comparative Genomics of Early-Diverging Mushroom-Forming Fungi Provides Insights into the Origins of Lignocellulose Decay Capabilities.</title>
        <authorList>
            <person name="Nagy L.G."/>
            <person name="Riley R."/>
            <person name="Tritt A."/>
            <person name="Adam C."/>
            <person name="Daum C."/>
            <person name="Floudas D."/>
            <person name="Sun H."/>
            <person name="Yadav J.S."/>
            <person name="Pangilinan J."/>
            <person name="Larsson K.H."/>
            <person name="Matsuura K."/>
            <person name="Barry K."/>
            <person name="Labutti K."/>
            <person name="Kuo R."/>
            <person name="Ohm R.A."/>
            <person name="Bhattacharya S.S."/>
            <person name="Shirouzu T."/>
            <person name="Yoshinaga Y."/>
            <person name="Martin F.M."/>
            <person name="Grigoriev I.V."/>
            <person name="Hibbett D.S."/>
        </authorList>
    </citation>
    <scope>NUCLEOTIDE SEQUENCE [LARGE SCALE GENOMIC DNA]</scope>
    <source>
        <strain evidence="6 7">HHB12733</strain>
    </source>
</reference>
<keyword evidence="2" id="KW-0285">Flavoprotein</keyword>
<organism evidence="6 7">
    <name type="scientific">Calocera cornea HHB12733</name>
    <dbReference type="NCBI Taxonomy" id="1353952"/>
    <lineage>
        <taxon>Eukaryota</taxon>
        <taxon>Fungi</taxon>
        <taxon>Dikarya</taxon>
        <taxon>Basidiomycota</taxon>
        <taxon>Agaricomycotina</taxon>
        <taxon>Dacrymycetes</taxon>
        <taxon>Dacrymycetales</taxon>
        <taxon>Dacrymycetaceae</taxon>
        <taxon>Calocera</taxon>
    </lineage>
</organism>
<dbReference type="InterPro" id="IPR001155">
    <property type="entry name" value="OxRdtase_FMN_N"/>
</dbReference>
<gene>
    <name evidence="6" type="ORF">CALCODRAFT_62503</name>
</gene>
<dbReference type="InterPro" id="IPR051799">
    <property type="entry name" value="NADH_flavin_oxidoreductase"/>
</dbReference>
<dbReference type="PANTHER" id="PTHR43656:SF2">
    <property type="entry name" value="BINDING OXIDOREDUCTASE, PUTATIVE (AFU_ORTHOLOGUE AFUA_2G08260)-RELATED"/>
    <property type="match status" value="1"/>
</dbReference>